<dbReference type="PROSITE" id="PS00920">
    <property type="entry name" value="NITRIL_CHT_1"/>
    <property type="match status" value="1"/>
</dbReference>
<dbReference type="Gene3D" id="3.40.50.620">
    <property type="entry name" value="HUPs"/>
    <property type="match status" value="1"/>
</dbReference>
<dbReference type="GO" id="GO:0005524">
    <property type="term" value="F:ATP binding"/>
    <property type="evidence" value="ECO:0007669"/>
    <property type="project" value="UniProtKB-UniRule"/>
</dbReference>
<dbReference type="GO" id="GO:0003952">
    <property type="term" value="F:NAD+ synthase (glutamine-hydrolyzing) activity"/>
    <property type="evidence" value="ECO:0007669"/>
    <property type="project" value="UniProtKB-UniRule"/>
</dbReference>
<dbReference type="InterPro" id="IPR003010">
    <property type="entry name" value="C-N_Hydrolase"/>
</dbReference>
<evidence type="ECO:0000259" key="11">
    <source>
        <dbReference type="PROSITE" id="PS50263"/>
    </source>
</evidence>
<dbReference type="PANTHER" id="PTHR23090">
    <property type="entry name" value="NH 3 /GLUTAMINE-DEPENDENT NAD + SYNTHETASE"/>
    <property type="match status" value="1"/>
</dbReference>
<evidence type="ECO:0000256" key="2">
    <source>
        <dbReference type="ARBA" id="ARBA00007145"/>
    </source>
</evidence>
<dbReference type="Proteomes" id="UP000266287">
    <property type="component" value="Unassembled WGS sequence"/>
</dbReference>
<keyword evidence="3 7" id="KW-0436">Ligase</keyword>
<evidence type="ECO:0000256" key="9">
    <source>
        <dbReference type="PROSITE-ProRule" id="PRU10139"/>
    </source>
</evidence>
<dbReference type="CDD" id="cd00553">
    <property type="entry name" value="NAD_synthase"/>
    <property type="match status" value="1"/>
</dbReference>
<evidence type="ECO:0000256" key="8">
    <source>
        <dbReference type="PIRNR" id="PIRNR006630"/>
    </source>
</evidence>
<dbReference type="UniPathway" id="UPA00253">
    <property type="reaction ID" value="UER00334"/>
</dbReference>
<comment type="pathway">
    <text evidence="1 7 8">Cofactor biosynthesis; NAD(+) biosynthesis; NAD(+) from deamido-NAD(+) (L-Gln route): step 1/1.</text>
</comment>
<dbReference type="SUPFAM" id="SSF52402">
    <property type="entry name" value="Adenine nucleotide alpha hydrolases-like"/>
    <property type="match status" value="1"/>
</dbReference>
<name>A0A399FZ97_UNCN2</name>
<comment type="similarity">
    <text evidence="10">Belongs to the NAD synthetase family.</text>
</comment>
<dbReference type="InterPro" id="IPR003694">
    <property type="entry name" value="NAD_synthase"/>
</dbReference>
<feature type="binding site" evidence="7">
    <location>
        <position position="180"/>
    </location>
    <ligand>
        <name>L-glutamine</name>
        <dbReference type="ChEBI" id="CHEBI:58359"/>
    </ligand>
</feature>
<dbReference type="FunFam" id="3.40.50.620:FF:000106">
    <property type="entry name" value="Glutamine-dependent NAD(+) synthetase"/>
    <property type="match status" value="1"/>
</dbReference>
<comment type="similarity">
    <text evidence="2 7 8">In the C-terminal section; belongs to the NAD synthetase family.</text>
</comment>
<dbReference type="CDD" id="cd07570">
    <property type="entry name" value="GAT_Gln-NAD-synth"/>
    <property type="match status" value="1"/>
</dbReference>
<dbReference type="Gene3D" id="3.60.110.10">
    <property type="entry name" value="Carbon-nitrogen hydrolase"/>
    <property type="match status" value="1"/>
</dbReference>
<evidence type="ECO:0000313" key="12">
    <source>
        <dbReference type="EMBL" id="RII00749.1"/>
    </source>
</evidence>
<keyword evidence="6 7" id="KW-0520">NAD</keyword>
<protein>
    <recommendedName>
        <fullName evidence="7 8">Glutamine-dependent NAD(+) synthetase</fullName>
        <ecNumber evidence="7 8">6.3.5.1</ecNumber>
    </recommendedName>
    <alternativeName>
        <fullName evidence="7 8">NAD(+) synthase [glutamine-hydrolyzing]</fullName>
    </alternativeName>
</protein>
<organism evidence="12 13">
    <name type="scientific">candidate division NPL-UPA2 bacterium Unc8</name>
    <dbReference type="NCBI Taxonomy" id="1980939"/>
    <lineage>
        <taxon>Bacteria</taxon>
    </lineage>
</organism>
<dbReference type="InterPro" id="IPR014445">
    <property type="entry name" value="Gln-dep_NAD_synthase"/>
</dbReference>
<dbReference type="PROSITE" id="PS50263">
    <property type="entry name" value="CN_HYDROLASE"/>
    <property type="match status" value="1"/>
</dbReference>
<feature type="binding site" evidence="7">
    <location>
        <position position="174"/>
    </location>
    <ligand>
        <name>L-glutamine</name>
        <dbReference type="ChEBI" id="CHEBI:58359"/>
    </ligand>
</feature>
<sequence length="574" mass="64180">MRSLRVALAQINSTVGDLSGNARKIITCLDKAERQGADLVTFPELAICGYPPEGLLFKPHFIKDNLKSLEEIVNSCGDITAVIGFVDSDKEEIYNAAAIINNRKIAGVYHKMVLPNYGVFDEKRYFKAGERFLIFELGEVRFGVDICEDIWKKEPTELQAKAGSADIIVNISASPYHAGKRSLREEILRRRAKEFKAFVLYNNLIGGQDELVFDGGGMVLNKQGEIIARAKEFKEDLVLIDLKMTGSPTSVKKKTMNLIRGELPNEIKPIKLSSLGKKSKFPLPRKRIVKLGRTEEIYQALVLGTKDYVKKNGFHKVVIGLSGGIDSSLTALIATDALGKDNVIALSMPSCYSSLATQRDARTTARNLGIRLIIVPIDEMFVSYLKAVRQEFKGREEDVTEENIQARIRGNILMAFSNKFGWLVLTTGNKSEVSVGYCTLYGDMAGGFDVLKDVPKTLIYKLARYGNRKAERALIPHSVLKKAPSAELRPNQKDGDSLPPYAVLDSILKAYIEENKNFSEIKGMGFEDKTIKKIIRMVDNNEYKRRQGPPGIKITSHAFGRDRRLPITNKYRNF</sequence>
<dbReference type="GO" id="GO:0009435">
    <property type="term" value="P:NAD+ biosynthetic process"/>
    <property type="evidence" value="ECO:0007669"/>
    <property type="project" value="UniProtKB-UniRule"/>
</dbReference>
<evidence type="ECO:0000256" key="10">
    <source>
        <dbReference type="RuleBase" id="RU003811"/>
    </source>
</evidence>
<dbReference type="GO" id="GO:0004359">
    <property type="term" value="F:glutaminase activity"/>
    <property type="evidence" value="ECO:0007669"/>
    <property type="project" value="InterPro"/>
</dbReference>
<comment type="caution">
    <text evidence="12">The sequence shown here is derived from an EMBL/GenBank/DDBJ whole genome shotgun (WGS) entry which is preliminary data.</text>
</comment>
<dbReference type="InterPro" id="IPR000132">
    <property type="entry name" value="Nitrilase/CN_hydratase_CS"/>
</dbReference>
<feature type="binding site" evidence="7">
    <location>
        <begin position="320"/>
        <end position="327"/>
    </location>
    <ligand>
        <name>ATP</name>
        <dbReference type="ChEBI" id="CHEBI:30616"/>
    </ligand>
</feature>
<feature type="active site" description="For glutaminase activity" evidence="7">
    <location>
        <position position="111"/>
    </location>
</feature>
<feature type="binding site" evidence="7">
    <location>
        <position position="117"/>
    </location>
    <ligand>
        <name>L-glutamine</name>
        <dbReference type="ChEBI" id="CHEBI:58359"/>
    </ligand>
</feature>
<feature type="binding site" evidence="7">
    <location>
        <position position="403"/>
    </location>
    <ligand>
        <name>deamido-NAD(+)</name>
        <dbReference type="ChEBI" id="CHEBI:58437"/>
        <note>ligand shared between two neighboring subunits</note>
    </ligand>
</feature>
<evidence type="ECO:0000256" key="1">
    <source>
        <dbReference type="ARBA" id="ARBA00005188"/>
    </source>
</evidence>
<feature type="binding site" evidence="7">
    <location>
        <position position="427"/>
    </location>
    <ligand>
        <name>ATP</name>
        <dbReference type="ChEBI" id="CHEBI:30616"/>
    </ligand>
</feature>
<dbReference type="GO" id="GO:0005737">
    <property type="term" value="C:cytoplasm"/>
    <property type="evidence" value="ECO:0007669"/>
    <property type="project" value="InterPro"/>
</dbReference>
<dbReference type="AlphaFoldDB" id="A0A399FZ97"/>
<dbReference type="EC" id="6.3.5.1" evidence="7 8"/>
<gene>
    <name evidence="7" type="primary">nadE</name>
    <name evidence="12" type="ORF">B9J77_01670</name>
</gene>
<keyword evidence="5 7" id="KW-0067">ATP-binding</keyword>
<dbReference type="GO" id="GO:0008795">
    <property type="term" value="F:NAD+ synthase activity"/>
    <property type="evidence" value="ECO:0007669"/>
    <property type="project" value="UniProtKB-UniRule"/>
</dbReference>
<dbReference type="Pfam" id="PF02540">
    <property type="entry name" value="NAD_synthase"/>
    <property type="match status" value="1"/>
</dbReference>
<comment type="function">
    <text evidence="7">Catalyzes the ATP-dependent amidation of deamido-NAD to form NAD. Uses L-glutamine as a nitrogen source.</text>
</comment>
<evidence type="ECO:0000256" key="6">
    <source>
        <dbReference type="ARBA" id="ARBA00023027"/>
    </source>
</evidence>
<feature type="binding site" evidence="7">
    <location>
        <position position="432"/>
    </location>
    <ligand>
        <name>deamido-NAD(+)</name>
        <dbReference type="ChEBI" id="CHEBI:58437"/>
        <note>ligand shared between two neighboring subunits</note>
    </ligand>
</feature>
<keyword evidence="4 7" id="KW-0547">Nucleotide-binding</keyword>
<comment type="catalytic activity">
    <reaction evidence="7 8">
        <text>deamido-NAD(+) + L-glutamine + ATP + H2O = L-glutamate + AMP + diphosphate + NAD(+) + H(+)</text>
        <dbReference type="Rhea" id="RHEA:24384"/>
        <dbReference type="ChEBI" id="CHEBI:15377"/>
        <dbReference type="ChEBI" id="CHEBI:15378"/>
        <dbReference type="ChEBI" id="CHEBI:29985"/>
        <dbReference type="ChEBI" id="CHEBI:30616"/>
        <dbReference type="ChEBI" id="CHEBI:33019"/>
        <dbReference type="ChEBI" id="CHEBI:57540"/>
        <dbReference type="ChEBI" id="CHEBI:58359"/>
        <dbReference type="ChEBI" id="CHEBI:58437"/>
        <dbReference type="ChEBI" id="CHEBI:456215"/>
        <dbReference type="EC" id="6.3.5.1"/>
    </reaction>
</comment>
<dbReference type="EMBL" id="NDHY01000002">
    <property type="protein sequence ID" value="RII00749.1"/>
    <property type="molecule type" value="Genomic_DNA"/>
</dbReference>
<dbReference type="PIRSF" id="PIRSF006630">
    <property type="entry name" value="NADS_GAT"/>
    <property type="match status" value="1"/>
</dbReference>
<accession>A0A399FZ97</accession>
<reference evidence="12 13" key="1">
    <citation type="submission" date="2018-08" db="EMBL/GenBank/DDBJ databases">
        <title>Draft genome of candidate division NPL-UPA2 bacterium Unc8 that adapted to ultra-basic serpentinizing groundwater.</title>
        <authorList>
            <person name="Ishii S."/>
            <person name="Suzuki S."/>
            <person name="Nealson K.H."/>
        </authorList>
    </citation>
    <scope>NUCLEOTIDE SEQUENCE [LARGE SCALE GENOMIC DNA]</scope>
    <source>
        <strain evidence="12">Unc8</strain>
    </source>
</reference>
<comment type="caution">
    <text evidence="7">Lacks conserved residue(s) required for the propagation of feature annotation.</text>
</comment>
<feature type="active site" description="Proton acceptor; for glutaminase activity" evidence="7">
    <location>
        <position position="44"/>
    </location>
</feature>
<feature type="binding site" evidence="7">
    <location>
        <position position="544"/>
    </location>
    <ligand>
        <name>deamido-NAD(+)</name>
        <dbReference type="ChEBI" id="CHEBI:58437"/>
        <note>ligand shared between two neighboring subunits</note>
    </ligand>
</feature>
<evidence type="ECO:0000256" key="7">
    <source>
        <dbReference type="HAMAP-Rule" id="MF_02090"/>
    </source>
</evidence>
<dbReference type="SUPFAM" id="SSF56317">
    <property type="entry name" value="Carbon-nitrogen hydrolase"/>
    <property type="match status" value="1"/>
</dbReference>
<feature type="active site" description="Proton acceptor" evidence="9">
    <location>
        <position position="44"/>
    </location>
</feature>
<dbReference type="NCBIfam" id="TIGR00552">
    <property type="entry name" value="nadE"/>
    <property type="match status" value="1"/>
</dbReference>
<dbReference type="NCBIfam" id="NF010588">
    <property type="entry name" value="PRK13981.1"/>
    <property type="match status" value="1"/>
</dbReference>
<evidence type="ECO:0000313" key="13">
    <source>
        <dbReference type="Proteomes" id="UP000266287"/>
    </source>
</evidence>
<feature type="active site" description="Nucleophile; for glutaminase activity" evidence="7">
    <location>
        <position position="147"/>
    </location>
</feature>
<dbReference type="HAMAP" id="MF_02090">
    <property type="entry name" value="NadE_glutamine_dep"/>
    <property type="match status" value="1"/>
</dbReference>
<evidence type="ECO:0000256" key="3">
    <source>
        <dbReference type="ARBA" id="ARBA00022598"/>
    </source>
</evidence>
<dbReference type="Pfam" id="PF00795">
    <property type="entry name" value="CN_hydrolase"/>
    <property type="match status" value="1"/>
</dbReference>
<evidence type="ECO:0000256" key="4">
    <source>
        <dbReference type="ARBA" id="ARBA00022741"/>
    </source>
</evidence>
<dbReference type="InterPro" id="IPR022310">
    <property type="entry name" value="NAD/GMP_synthase"/>
</dbReference>
<proteinExistence type="inferred from homology"/>
<dbReference type="GO" id="GO:0000257">
    <property type="term" value="F:nitrilase activity"/>
    <property type="evidence" value="ECO:0007669"/>
    <property type="project" value="UniProtKB-ARBA"/>
</dbReference>
<dbReference type="InterPro" id="IPR036526">
    <property type="entry name" value="C-N_Hydrolase_sf"/>
</dbReference>
<evidence type="ECO:0000256" key="5">
    <source>
        <dbReference type="ARBA" id="ARBA00022840"/>
    </source>
</evidence>
<feature type="domain" description="CN hydrolase" evidence="11">
    <location>
        <begin position="4"/>
        <end position="244"/>
    </location>
</feature>
<dbReference type="InterPro" id="IPR014729">
    <property type="entry name" value="Rossmann-like_a/b/a_fold"/>
</dbReference>
<dbReference type="PANTHER" id="PTHR23090:SF9">
    <property type="entry name" value="GLUTAMINE-DEPENDENT NAD(+) SYNTHETASE"/>
    <property type="match status" value="1"/>
</dbReference>